<protein>
    <recommendedName>
        <fullName evidence="2">DUF4346 domain-containing protein</fullName>
    </recommendedName>
</protein>
<proteinExistence type="predicted"/>
<accession>A0A0F9MST4</accession>
<evidence type="ECO:0008006" key="2">
    <source>
        <dbReference type="Google" id="ProtNLM"/>
    </source>
</evidence>
<comment type="caution">
    <text evidence="1">The sequence shown here is derived from an EMBL/GenBank/DDBJ whole genome shotgun (WGS) entry which is preliminary data.</text>
</comment>
<name>A0A0F9MST4_9ZZZZ</name>
<reference evidence="1" key="1">
    <citation type="journal article" date="2015" name="Nature">
        <title>Complex archaea that bridge the gap between prokaryotes and eukaryotes.</title>
        <authorList>
            <person name="Spang A."/>
            <person name="Saw J.H."/>
            <person name="Jorgensen S.L."/>
            <person name="Zaremba-Niedzwiedzka K."/>
            <person name="Martijn J."/>
            <person name="Lind A.E."/>
            <person name="van Eijk R."/>
            <person name="Schleper C."/>
            <person name="Guy L."/>
            <person name="Ettema T.J."/>
        </authorList>
    </citation>
    <scope>NUCLEOTIDE SEQUENCE</scope>
</reference>
<gene>
    <name evidence="1" type="ORF">LCGC14_1117390</name>
</gene>
<organism evidence="1">
    <name type="scientific">marine sediment metagenome</name>
    <dbReference type="NCBI Taxonomy" id="412755"/>
    <lineage>
        <taxon>unclassified sequences</taxon>
        <taxon>metagenomes</taxon>
        <taxon>ecological metagenomes</taxon>
    </lineage>
</organism>
<dbReference type="AlphaFoldDB" id="A0A0F9MST4"/>
<evidence type="ECO:0000313" key="1">
    <source>
        <dbReference type="EMBL" id="KKN02462.1"/>
    </source>
</evidence>
<sequence length="103" mass="11660">MTWELIKVSKTDWIPDDSGIYILINWYHVNGSSLGIRLDIFTTGDHEPVISFLGKADDVRKAVMRWFTIGYVMADIKISLEHAAYIGAELAKAEILGIDYIQD</sequence>
<dbReference type="EMBL" id="LAZR01005145">
    <property type="protein sequence ID" value="KKN02462.1"/>
    <property type="molecule type" value="Genomic_DNA"/>
</dbReference>